<gene>
    <name evidence="1" type="ORF">METZ01_LOCUS55411</name>
</gene>
<evidence type="ECO:0000313" key="1">
    <source>
        <dbReference type="EMBL" id="SVA02557.1"/>
    </source>
</evidence>
<proteinExistence type="predicted"/>
<dbReference type="EMBL" id="UINC01003017">
    <property type="protein sequence ID" value="SVA02557.1"/>
    <property type="molecule type" value="Genomic_DNA"/>
</dbReference>
<protein>
    <submittedName>
        <fullName evidence="1">Uncharacterized protein</fullName>
    </submittedName>
</protein>
<dbReference type="AlphaFoldDB" id="A0A381SJQ2"/>
<accession>A0A381SJQ2</accession>
<reference evidence="1" key="1">
    <citation type="submission" date="2018-05" db="EMBL/GenBank/DDBJ databases">
        <authorList>
            <person name="Lanie J.A."/>
            <person name="Ng W.-L."/>
            <person name="Kazmierczak K.M."/>
            <person name="Andrzejewski T.M."/>
            <person name="Davidsen T.M."/>
            <person name="Wayne K.J."/>
            <person name="Tettelin H."/>
            <person name="Glass J.I."/>
            <person name="Rusch D."/>
            <person name="Podicherti R."/>
            <person name="Tsui H.-C.T."/>
            <person name="Winkler M.E."/>
        </authorList>
    </citation>
    <scope>NUCLEOTIDE SEQUENCE</scope>
</reference>
<name>A0A381SJQ2_9ZZZZ</name>
<sequence length="82" mass="8921">MVTNPGAGRHHPKVVKRTLPPSEKTIPFAVTLHFNRHVLLERIGGAEVVDHHAVINHKIHRRKGVNHTRVVAGVNDGAAHGG</sequence>
<organism evidence="1">
    <name type="scientific">marine metagenome</name>
    <dbReference type="NCBI Taxonomy" id="408172"/>
    <lineage>
        <taxon>unclassified sequences</taxon>
        <taxon>metagenomes</taxon>
        <taxon>ecological metagenomes</taxon>
    </lineage>
</organism>